<dbReference type="STRING" id="1121881.SAMN02745225_01453"/>
<dbReference type="PROSITE" id="PS50885">
    <property type="entry name" value="HAMP"/>
    <property type="match status" value="1"/>
</dbReference>
<feature type="transmembrane region" description="Helical" evidence="11">
    <location>
        <begin position="31"/>
        <end position="52"/>
    </location>
</feature>
<dbReference type="SUPFAM" id="SSF55874">
    <property type="entry name" value="ATPase domain of HSP90 chaperone/DNA topoisomerase II/histidine kinase"/>
    <property type="match status" value="1"/>
</dbReference>
<dbReference type="CDD" id="cd06225">
    <property type="entry name" value="HAMP"/>
    <property type="match status" value="1"/>
</dbReference>
<dbReference type="EMBL" id="FQUL01000019">
    <property type="protein sequence ID" value="SHE72842.1"/>
    <property type="molecule type" value="Genomic_DNA"/>
</dbReference>
<evidence type="ECO:0000256" key="4">
    <source>
        <dbReference type="ARBA" id="ARBA00022553"/>
    </source>
</evidence>
<organism evidence="14 15">
    <name type="scientific">Ferrithrix thermotolerans DSM 19514</name>
    <dbReference type="NCBI Taxonomy" id="1121881"/>
    <lineage>
        <taxon>Bacteria</taxon>
        <taxon>Bacillati</taxon>
        <taxon>Actinomycetota</taxon>
        <taxon>Acidimicrobiia</taxon>
        <taxon>Acidimicrobiales</taxon>
        <taxon>Acidimicrobiaceae</taxon>
        <taxon>Ferrithrix</taxon>
    </lineage>
</organism>
<keyword evidence="9" id="KW-0902">Two-component regulatory system</keyword>
<dbReference type="SMART" id="SM00388">
    <property type="entry name" value="HisKA"/>
    <property type="match status" value="1"/>
</dbReference>
<evidence type="ECO:0000256" key="1">
    <source>
        <dbReference type="ARBA" id="ARBA00000085"/>
    </source>
</evidence>
<evidence type="ECO:0000256" key="11">
    <source>
        <dbReference type="SAM" id="Phobius"/>
    </source>
</evidence>
<keyword evidence="8 11" id="KW-1133">Transmembrane helix</keyword>
<feature type="domain" description="Histidine kinase" evidence="12">
    <location>
        <begin position="293"/>
        <end position="505"/>
    </location>
</feature>
<dbReference type="AlphaFoldDB" id="A0A1M4VVT0"/>
<keyword evidence="4" id="KW-0597">Phosphoprotein</keyword>
<dbReference type="InterPro" id="IPR003661">
    <property type="entry name" value="HisK_dim/P_dom"/>
</dbReference>
<evidence type="ECO:0000256" key="7">
    <source>
        <dbReference type="ARBA" id="ARBA00022777"/>
    </source>
</evidence>
<keyword evidence="5" id="KW-0808">Transferase</keyword>
<dbReference type="PRINTS" id="PR00344">
    <property type="entry name" value="BCTRLSENSOR"/>
</dbReference>
<evidence type="ECO:0000256" key="5">
    <source>
        <dbReference type="ARBA" id="ARBA00022679"/>
    </source>
</evidence>
<dbReference type="InterPro" id="IPR036890">
    <property type="entry name" value="HATPase_C_sf"/>
</dbReference>
<evidence type="ECO:0000256" key="8">
    <source>
        <dbReference type="ARBA" id="ARBA00022989"/>
    </source>
</evidence>
<evidence type="ECO:0000313" key="15">
    <source>
        <dbReference type="Proteomes" id="UP000184295"/>
    </source>
</evidence>
<dbReference type="InterPro" id="IPR004358">
    <property type="entry name" value="Sig_transdc_His_kin-like_C"/>
</dbReference>
<dbReference type="PROSITE" id="PS50109">
    <property type="entry name" value="HIS_KIN"/>
    <property type="match status" value="1"/>
</dbReference>
<dbReference type="InterPro" id="IPR003594">
    <property type="entry name" value="HATPase_dom"/>
</dbReference>
<dbReference type="InterPro" id="IPR003660">
    <property type="entry name" value="HAMP_dom"/>
</dbReference>
<dbReference type="Gene3D" id="3.30.565.10">
    <property type="entry name" value="Histidine kinase-like ATPase, C-terminal domain"/>
    <property type="match status" value="1"/>
</dbReference>
<comment type="catalytic activity">
    <reaction evidence="1">
        <text>ATP + protein L-histidine = ADP + protein N-phospho-L-histidine.</text>
        <dbReference type="EC" id="2.7.13.3"/>
    </reaction>
</comment>
<evidence type="ECO:0000256" key="3">
    <source>
        <dbReference type="ARBA" id="ARBA00012438"/>
    </source>
</evidence>
<evidence type="ECO:0000256" key="9">
    <source>
        <dbReference type="ARBA" id="ARBA00023012"/>
    </source>
</evidence>
<dbReference type="Gene3D" id="6.10.340.10">
    <property type="match status" value="1"/>
</dbReference>
<keyword evidence="7 14" id="KW-0418">Kinase</keyword>
<gene>
    <name evidence="14" type="ORF">SAMN02745225_01453</name>
</gene>
<protein>
    <recommendedName>
        <fullName evidence="3">histidine kinase</fullName>
        <ecNumber evidence="3">2.7.13.3</ecNumber>
    </recommendedName>
</protein>
<dbReference type="PANTHER" id="PTHR45436:SF5">
    <property type="entry name" value="SENSOR HISTIDINE KINASE TRCS"/>
    <property type="match status" value="1"/>
</dbReference>
<reference evidence="15" key="1">
    <citation type="submission" date="2016-11" db="EMBL/GenBank/DDBJ databases">
        <authorList>
            <person name="Varghese N."/>
            <person name="Submissions S."/>
        </authorList>
    </citation>
    <scope>NUCLEOTIDE SEQUENCE [LARGE SCALE GENOMIC DNA]</scope>
    <source>
        <strain evidence="15">DSM 19514</strain>
    </source>
</reference>
<dbReference type="Pfam" id="PF02518">
    <property type="entry name" value="HATPase_c"/>
    <property type="match status" value="1"/>
</dbReference>
<dbReference type="InterPro" id="IPR005467">
    <property type="entry name" value="His_kinase_dom"/>
</dbReference>
<dbReference type="Proteomes" id="UP000184295">
    <property type="component" value="Unassembled WGS sequence"/>
</dbReference>
<keyword evidence="15" id="KW-1185">Reference proteome</keyword>
<dbReference type="Pfam" id="PF00512">
    <property type="entry name" value="HisKA"/>
    <property type="match status" value="1"/>
</dbReference>
<accession>A0A1M4VVT0</accession>
<feature type="transmembrane region" description="Helical" evidence="11">
    <location>
        <begin position="208"/>
        <end position="229"/>
    </location>
</feature>
<dbReference type="InterPro" id="IPR036097">
    <property type="entry name" value="HisK_dim/P_sf"/>
</dbReference>
<evidence type="ECO:0000313" key="14">
    <source>
        <dbReference type="EMBL" id="SHE72842.1"/>
    </source>
</evidence>
<dbReference type="Gene3D" id="1.10.287.130">
    <property type="match status" value="1"/>
</dbReference>
<dbReference type="PANTHER" id="PTHR45436">
    <property type="entry name" value="SENSOR HISTIDINE KINASE YKOH"/>
    <property type="match status" value="1"/>
</dbReference>
<keyword evidence="10 11" id="KW-0472">Membrane</keyword>
<dbReference type="Pfam" id="PF00672">
    <property type="entry name" value="HAMP"/>
    <property type="match status" value="1"/>
</dbReference>
<dbReference type="SMART" id="SM00387">
    <property type="entry name" value="HATPase_c"/>
    <property type="match status" value="1"/>
</dbReference>
<dbReference type="SUPFAM" id="SSF158472">
    <property type="entry name" value="HAMP domain-like"/>
    <property type="match status" value="1"/>
</dbReference>
<feature type="domain" description="HAMP" evidence="13">
    <location>
        <begin position="232"/>
        <end position="285"/>
    </location>
</feature>
<dbReference type="SUPFAM" id="SSF47384">
    <property type="entry name" value="Homodimeric domain of signal transducing histidine kinase"/>
    <property type="match status" value="1"/>
</dbReference>
<proteinExistence type="predicted"/>
<evidence type="ECO:0000259" key="12">
    <source>
        <dbReference type="PROSITE" id="PS50109"/>
    </source>
</evidence>
<dbReference type="SMART" id="SM00304">
    <property type="entry name" value="HAMP"/>
    <property type="match status" value="1"/>
</dbReference>
<evidence type="ECO:0000256" key="6">
    <source>
        <dbReference type="ARBA" id="ARBA00022692"/>
    </source>
</evidence>
<dbReference type="CDD" id="cd00082">
    <property type="entry name" value="HisKA"/>
    <property type="match status" value="1"/>
</dbReference>
<comment type="subcellular location">
    <subcellularLocation>
        <location evidence="2">Cell membrane</location>
    </subcellularLocation>
</comment>
<evidence type="ECO:0000259" key="13">
    <source>
        <dbReference type="PROSITE" id="PS50885"/>
    </source>
</evidence>
<evidence type="ECO:0000256" key="10">
    <source>
        <dbReference type="ARBA" id="ARBA00023136"/>
    </source>
</evidence>
<dbReference type="EC" id="2.7.13.3" evidence="3"/>
<name>A0A1M4VVT0_9ACTN</name>
<dbReference type="CDD" id="cd00075">
    <property type="entry name" value="HATPase"/>
    <property type="match status" value="1"/>
</dbReference>
<sequence length="525" mass="57945">MTYGSRDWSKARRARDRGAKKRWSVRARTTLVASLVVSSALLLGSIIMVELLRSELTANVIETAKNESVNIVSLVQGGELPNPIPIPRGDLAAQVIAPDGKVIAFTQNLEGERPQYQFPQMKGTSQTVVRQSNNAIAQVGDHDHNYILVANRVDVAVPVETQAAKTYEVFQSKKQSKNVIFSGSTAPGNYYVYVWASLQSVDQSVRTLLLILLAGFPLLITVVVVATWLTSKKAFEAVERIRVDVDEISETNLSRRVYEPSQGDEISRLAHTMNQMLERLEISTEERKRFVADASHELKSPLSALRASLEIAIRHPDEVDWVATARTGIAESQRMQHIIEDLLLLAKADAGQLLGTFQSVDIDELAVEECQRLRALTDVRFDLSDMSAGRIQGDSERIRSVVRNLLENAVRHASSQVWVSLKAVDSHVVFQVADDGKGVREQDREKIFDRFTRLDESRSRDRGGSGLGLAIVKSIVIAHGGTISVSDNDRCGHGAQFTAVFEADSCSVLESDALPFPPLNVNNSH</sequence>
<evidence type="ECO:0000256" key="2">
    <source>
        <dbReference type="ARBA" id="ARBA00004236"/>
    </source>
</evidence>
<dbReference type="GO" id="GO:0000155">
    <property type="term" value="F:phosphorelay sensor kinase activity"/>
    <property type="evidence" value="ECO:0007669"/>
    <property type="project" value="InterPro"/>
</dbReference>
<dbReference type="InterPro" id="IPR050428">
    <property type="entry name" value="TCS_sensor_his_kinase"/>
</dbReference>
<dbReference type="GO" id="GO:0005886">
    <property type="term" value="C:plasma membrane"/>
    <property type="evidence" value="ECO:0007669"/>
    <property type="project" value="UniProtKB-SubCell"/>
</dbReference>
<keyword evidence="6 11" id="KW-0812">Transmembrane</keyword>